<dbReference type="KEGG" id="mchc:CK556_02550"/>
<dbReference type="InterPro" id="IPR003593">
    <property type="entry name" value="AAA+_ATPase"/>
</dbReference>
<evidence type="ECO:0000259" key="4">
    <source>
        <dbReference type="PROSITE" id="PS50893"/>
    </source>
</evidence>
<dbReference type="RefSeq" id="WP_027875693.1">
    <property type="nucleotide sequence ID" value="NZ_CP023173.1"/>
</dbReference>
<dbReference type="GO" id="GO:0016887">
    <property type="term" value="F:ATP hydrolysis activity"/>
    <property type="evidence" value="ECO:0007669"/>
    <property type="project" value="InterPro"/>
</dbReference>
<dbReference type="InterPro" id="IPR051782">
    <property type="entry name" value="ABC_Transporter_VariousFunc"/>
</dbReference>
<dbReference type="CDD" id="cd03230">
    <property type="entry name" value="ABC_DR_subfamily_A"/>
    <property type="match status" value="1"/>
</dbReference>
<dbReference type="Proteomes" id="UP000232229">
    <property type="component" value="Chromosome"/>
</dbReference>
<keyword evidence="2" id="KW-0547">Nucleotide-binding</keyword>
<dbReference type="PROSITE" id="PS50893">
    <property type="entry name" value="ABC_TRANSPORTER_2"/>
    <property type="match status" value="1"/>
</dbReference>
<keyword evidence="1" id="KW-0813">Transport</keyword>
<organism evidence="5 6">
    <name type="scientific">Mesoplasma chauliocola</name>
    <dbReference type="NCBI Taxonomy" id="216427"/>
    <lineage>
        <taxon>Bacteria</taxon>
        <taxon>Bacillati</taxon>
        <taxon>Mycoplasmatota</taxon>
        <taxon>Mollicutes</taxon>
        <taxon>Entomoplasmatales</taxon>
        <taxon>Entomoplasmataceae</taxon>
        <taxon>Mesoplasma</taxon>
    </lineage>
</organism>
<evidence type="ECO:0000256" key="3">
    <source>
        <dbReference type="ARBA" id="ARBA00022840"/>
    </source>
</evidence>
<dbReference type="InterPro" id="IPR027417">
    <property type="entry name" value="P-loop_NTPase"/>
</dbReference>
<feature type="domain" description="ABC transporter" evidence="4">
    <location>
        <begin position="2"/>
        <end position="228"/>
    </location>
</feature>
<gene>
    <name evidence="5" type="ORF">CK556_02550</name>
</gene>
<evidence type="ECO:0000313" key="5">
    <source>
        <dbReference type="EMBL" id="ASZ09221.1"/>
    </source>
</evidence>
<dbReference type="Pfam" id="PF00005">
    <property type="entry name" value="ABC_tran"/>
    <property type="match status" value="1"/>
</dbReference>
<dbReference type="PANTHER" id="PTHR42939:SF1">
    <property type="entry name" value="ABC TRANSPORTER ATP-BINDING PROTEIN ALBC-RELATED"/>
    <property type="match status" value="1"/>
</dbReference>
<proteinExistence type="predicted"/>
<dbReference type="EMBL" id="CP023173">
    <property type="protein sequence ID" value="ASZ09221.1"/>
    <property type="molecule type" value="Genomic_DNA"/>
</dbReference>
<dbReference type="PANTHER" id="PTHR42939">
    <property type="entry name" value="ABC TRANSPORTER ATP-BINDING PROTEIN ALBC-RELATED"/>
    <property type="match status" value="1"/>
</dbReference>
<dbReference type="AlphaFoldDB" id="A0A249SP00"/>
<dbReference type="InterPro" id="IPR003439">
    <property type="entry name" value="ABC_transporter-like_ATP-bd"/>
</dbReference>
<dbReference type="STRING" id="1336232.GCA_000518825_01529"/>
<name>A0A249SP00_9MOLU</name>
<dbReference type="GO" id="GO:0005524">
    <property type="term" value="F:ATP binding"/>
    <property type="evidence" value="ECO:0007669"/>
    <property type="project" value="UniProtKB-KW"/>
</dbReference>
<dbReference type="SMART" id="SM00382">
    <property type="entry name" value="AAA"/>
    <property type="match status" value="1"/>
</dbReference>
<protein>
    <recommendedName>
        <fullName evidence="4">ABC transporter domain-containing protein</fullName>
    </recommendedName>
</protein>
<dbReference type="Gene3D" id="3.40.50.300">
    <property type="entry name" value="P-loop containing nucleotide triphosphate hydrolases"/>
    <property type="match status" value="1"/>
</dbReference>
<evidence type="ECO:0000256" key="2">
    <source>
        <dbReference type="ARBA" id="ARBA00022741"/>
    </source>
</evidence>
<evidence type="ECO:0000313" key="6">
    <source>
        <dbReference type="Proteomes" id="UP000232229"/>
    </source>
</evidence>
<sequence>MIEFKNVEKMFTLNKGLKEVNIIIKQEHIGLVGPNGAGKTTFIELLLGLHLPRKGEVIINGVKTTDKDFNISRIGYISANLNIPKKLSVFEYVNYVKELENNEKFNINIDMFARALAFDLNDLSTIGSLSSGMVQKLKIILAISGDKDILIFDEPTRGLDPLAVELFEKIMDKLKTKNLTIIYCSHILEEIEKFCERGLIIKDNKIVKDVNIKDHKSNLRESFKSFYEFTEIGDF</sequence>
<evidence type="ECO:0000256" key="1">
    <source>
        <dbReference type="ARBA" id="ARBA00022448"/>
    </source>
</evidence>
<accession>A0A249SP00</accession>
<dbReference type="SUPFAM" id="SSF52540">
    <property type="entry name" value="P-loop containing nucleoside triphosphate hydrolases"/>
    <property type="match status" value="1"/>
</dbReference>
<reference evidence="5 6" key="1">
    <citation type="submission" date="2017-08" db="EMBL/GenBank/DDBJ databases">
        <title>Complete Genome Sequence of Mesoplasma chauliocola.</title>
        <authorList>
            <person name="Knight T.F.Jr."/>
            <person name="Citino T."/>
        </authorList>
    </citation>
    <scope>NUCLEOTIDE SEQUENCE [LARGE SCALE GENOMIC DNA]</scope>
    <source>
        <strain evidence="5 6">CHPA-2</strain>
    </source>
</reference>
<keyword evidence="6" id="KW-1185">Reference proteome</keyword>
<keyword evidence="3" id="KW-0067">ATP-binding</keyword>